<dbReference type="RefSeq" id="WP_150864749.1">
    <property type="nucleotide sequence ID" value="NZ_VYXP01000007.1"/>
</dbReference>
<reference evidence="2 3" key="1">
    <citation type="submission" date="2019-09" db="EMBL/GenBank/DDBJ databases">
        <title>Wenzhouxiangella sp. Genome sequencing and assembly.</title>
        <authorList>
            <person name="Zhang R."/>
        </authorList>
    </citation>
    <scope>NUCLEOTIDE SEQUENCE [LARGE SCALE GENOMIC DNA]</scope>
    <source>
        <strain evidence="2 3">W260</strain>
    </source>
</reference>
<dbReference type="PROSITE" id="PS51257">
    <property type="entry name" value="PROKAR_LIPOPROTEIN"/>
    <property type="match status" value="1"/>
</dbReference>
<dbReference type="EC" id="3.5.1.4" evidence="2"/>
<protein>
    <submittedName>
        <fullName evidence="2">Amidase</fullName>
        <ecNumber evidence="2">3.5.1.4</ecNumber>
    </submittedName>
</protein>
<dbReference type="PANTHER" id="PTHR42678:SF34">
    <property type="entry name" value="OS04G0183300 PROTEIN"/>
    <property type="match status" value="1"/>
</dbReference>
<dbReference type="Gene3D" id="3.90.1300.10">
    <property type="entry name" value="Amidase signature (AS) domain"/>
    <property type="match status" value="1"/>
</dbReference>
<dbReference type="EMBL" id="VYXP01000007">
    <property type="protein sequence ID" value="KAA9130445.1"/>
    <property type="molecule type" value="Genomic_DNA"/>
</dbReference>
<evidence type="ECO:0000313" key="2">
    <source>
        <dbReference type="EMBL" id="KAA9130445.1"/>
    </source>
</evidence>
<evidence type="ECO:0000313" key="3">
    <source>
        <dbReference type="Proteomes" id="UP000325372"/>
    </source>
</evidence>
<accession>A0A5N0T5W9</accession>
<evidence type="ECO:0000259" key="1">
    <source>
        <dbReference type="Pfam" id="PF01425"/>
    </source>
</evidence>
<name>A0A5N0T5W9_9GAMM</name>
<proteinExistence type="predicted"/>
<dbReference type="SUPFAM" id="SSF75304">
    <property type="entry name" value="Amidase signature (AS) enzymes"/>
    <property type="match status" value="1"/>
</dbReference>
<dbReference type="InterPro" id="IPR036928">
    <property type="entry name" value="AS_sf"/>
</dbReference>
<dbReference type="Proteomes" id="UP000325372">
    <property type="component" value="Unassembled WGS sequence"/>
</dbReference>
<keyword evidence="3" id="KW-1185">Reference proteome</keyword>
<comment type="caution">
    <text evidence="2">The sequence shown here is derived from an EMBL/GenBank/DDBJ whole genome shotgun (WGS) entry which is preliminary data.</text>
</comment>
<feature type="domain" description="Amidase" evidence="1">
    <location>
        <begin position="58"/>
        <end position="332"/>
    </location>
</feature>
<dbReference type="Pfam" id="PF01425">
    <property type="entry name" value="Amidase"/>
    <property type="match status" value="1"/>
</dbReference>
<dbReference type="AlphaFoldDB" id="A0A5N0T5W9"/>
<dbReference type="InterPro" id="IPR023631">
    <property type="entry name" value="Amidase_dom"/>
</dbReference>
<dbReference type="PANTHER" id="PTHR42678">
    <property type="entry name" value="AMIDASE"/>
    <property type="match status" value="1"/>
</dbReference>
<organism evidence="2 3">
    <name type="scientific">Marinihelvus fidelis</name>
    <dbReference type="NCBI Taxonomy" id="2613842"/>
    <lineage>
        <taxon>Bacteria</taxon>
        <taxon>Pseudomonadati</taxon>
        <taxon>Pseudomonadota</taxon>
        <taxon>Gammaproteobacteria</taxon>
        <taxon>Chromatiales</taxon>
        <taxon>Wenzhouxiangellaceae</taxon>
        <taxon>Marinihelvus</taxon>
    </lineage>
</organism>
<keyword evidence="2" id="KW-0378">Hydrolase</keyword>
<dbReference type="GO" id="GO:0004040">
    <property type="term" value="F:amidase activity"/>
    <property type="evidence" value="ECO:0007669"/>
    <property type="project" value="UniProtKB-EC"/>
</dbReference>
<sequence length="573" mass="62383">MIKHKLLVSALFCVAASGCQTTPDEYTATHQDISFSVVDTTIPEIQQALQSGRVTSRELVDQYLQRIALYELDLRATMAVNHRAQAIADQLDEERREGIIRGPLHGIPIALKDNIHTIDMPTTAGAMAFEGFIPPYEATIVTNLKRAGAIIIAKTTMTELANWVATGMPDNYSALRGDYGMNPYDPRRDPRKGFNDGRPVMSPGGSSSGIGTAASFWAGNVGTQTSGSLVIPSNNNMLVGIDPTIGRLSRHGIIPITLDQDSAGPMTRTVAGAAIMLGAMENAENHDDNDPAIGTCEAVPNHDYTAFLDKDGLRGARIGVPRAFYYDPVTPPGETEPRGGLKPGGLARMNEVIAVLKANGAIIVDPVVVPSHVATNPDDNQLLFGNCYDTQVRGNDQDCSIVMKYGMKRDFNHWLASLGDTAPVVSLAALREFNASHPQLNAIKYDQQELDFSDEMDIERDRERYETDRAKDLRLTRAQGIDAALQSANLDALLIPAWLGEQLADKAGYPQIIVPYGTYPLTFDPPLPEGFLPAEMPYGVTFMGTACSEPELIRLAYSFEQNTKRRVPPPLFP</sequence>
<gene>
    <name evidence="2" type="ORF">F3N42_12135</name>
</gene>